<sequence>MARIKLYTEKTTKNKPSSLIKLKDNCLEKILKTKYPKNSTNSTIKFIGLDLPKKLANIVSFYIFAAVKILKI</sequence>
<name>A0AB33L388_9FLAO</name>
<gene>
    <name evidence="1" type="ORF">Pbs1_19120</name>
</gene>
<dbReference type="AlphaFoldDB" id="A0AB33L388"/>
<protein>
    <submittedName>
        <fullName evidence="1">Uncharacterized protein</fullName>
    </submittedName>
</protein>
<organism evidence="1">
    <name type="scientific">Tenacibaculum sp. Pbs-1</name>
    <dbReference type="NCBI Taxonomy" id="3238748"/>
    <lineage>
        <taxon>Bacteria</taxon>
        <taxon>Pseudomonadati</taxon>
        <taxon>Bacteroidota</taxon>
        <taxon>Flavobacteriia</taxon>
        <taxon>Flavobacteriales</taxon>
        <taxon>Flavobacteriaceae</taxon>
        <taxon>Tenacibaculum</taxon>
    </lineage>
</organism>
<reference evidence="1" key="1">
    <citation type="submission" date="2024-08" db="EMBL/GenBank/DDBJ databases">
        <title>Whole genome sequence of Tenacibaculum sp. strain pbs-1 associated with black-spot shell disease in Akoya pearl oysters.</title>
        <authorList>
            <person name="Sakatoku A."/>
            <person name="Suzuki T."/>
            <person name="Hatano K."/>
            <person name="Seki M."/>
            <person name="Tanaka D."/>
            <person name="Nakamura S."/>
            <person name="Suzuki N."/>
            <person name="Isshiki T."/>
        </authorList>
    </citation>
    <scope>NUCLEOTIDE SEQUENCE</scope>
    <source>
        <strain evidence="1">Pbs-1</strain>
    </source>
</reference>
<dbReference type="EMBL" id="AP035888">
    <property type="protein sequence ID" value="BFP68569.1"/>
    <property type="molecule type" value="Genomic_DNA"/>
</dbReference>
<evidence type="ECO:0000313" key="1">
    <source>
        <dbReference type="EMBL" id="BFP68569.1"/>
    </source>
</evidence>
<proteinExistence type="predicted"/>
<accession>A0AB33L388</accession>